<dbReference type="GeneID" id="6072264"/>
<sequence>MASRTLRVAQDSDGQKPDFMVGFDQAVERFTVVDGALYRCFFESPALPEDEIRLPQGGKIVFVSNVVMIMATSQLSSHRQPQALNEDLDVLPFAIVELEQAHESFPDVHLQFEPSPSKLLQFLTRLQRKHHYIEQ</sequence>
<evidence type="ECO:0000313" key="1">
    <source>
        <dbReference type="EMBL" id="EDR12930.1"/>
    </source>
</evidence>
<gene>
    <name evidence="1" type="ORF">LACBIDRAFT_323779</name>
</gene>
<dbReference type="EMBL" id="DS547094">
    <property type="protein sequence ID" value="EDR12930.1"/>
    <property type="molecule type" value="Genomic_DNA"/>
</dbReference>
<evidence type="ECO:0000313" key="2">
    <source>
        <dbReference type="Proteomes" id="UP000001194"/>
    </source>
</evidence>
<protein>
    <submittedName>
        <fullName evidence="1">Predicted protein</fullName>
    </submittedName>
</protein>
<reference evidence="1 2" key="1">
    <citation type="journal article" date="2008" name="Nature">
        <title>The genome of Laccaria bicolor provides insights into mycorrhizal symbiosis.</title>
        <authorList>
            <person name="Martin F."/>
            <person name="Aerts A."/>
            <person name="Ahren D."/>
            <person name="Brun A."/>
            <person name="Danchin E.G.J."/>
            <person name="Duchaussoy F."/>
            <person name="Gibon J."/>
            <person name="Kohler A."/>
            <person name="Lindquist E."/>
            <person name="Pereda V."/>
            <person name="Salamov A."/>
            <person name="Shapiro H.J."/>
            <person name="Wuyts J."/>
            <person name="Blaudez D."/>
            <person name="Buee M."/>
            <person name="Brokstein P."/>
            <person name="Canbaeck B."/>
            <person name="Cohen D."/>
            <person name="Courty P.E."/>
            <person name="Coutinho P.M."/>
            <person name="Delaruelle C."/>
            <person name="Detter J.C."/>
            <person name="Deveau A."/>
            <person name="DiFazio S."/>
            <person name="Duplessis S."/>
            <person name="Fraissinet-Tachet L."/>
            <person name="Lucic E."/>
            <person name="Frey-Klett P."/>
            <person name="Fourrey C."/>
            <person name="Feussner I."/>
            <person name="Gay G."/>
            <person name="Grimwood J."/>
            <person name="Hoegger P.J."/>
            <person name="Jain P."/>
            <person name="Kilaru S."/>
            <person name="Labbe J."/>
            <person name="Lin Y.C."/>
            <person name="Legue V."/>
            <person name="Le Tacon F."/>
            <person name="Marmeisse R."/>
            <person name="Melayah D."/>
            <person name="Montanini B."/>
            <person name="Muratet M."/>
            <person name="Nehls U."/>
            <person name="Niculita-Hirzel H."/>
            <person name="Oudot-Le Secq M.P."/>
            <person name="Peter M."/>
            <person name="Quesneville H."/>
            <person name="Rajashekar B."/>
            <person name="Reich M."/>
            <person name="Rouhier N."/>
            <person name="Schmutz J."/>
            <person name="Yin T."/>
            <person name="Chalot M."/>
            <person name="Henrissat B."/>
            <person name="Kuees U."/>
            <person name="Lucas S."/>
            <person name="Van de Peer Y."/>
            <person name="Podila G.K."/>
            <person name="Polle A."/>
            <person name="Pukkila P.J."/>
            <person name="Richardson P.M."/>
            <person name="Rouze P."/>
            <person name="Sanders I.R."/>
            <person name="Stajich J.E."/>
            <person name="Tunlid A."/>
            <person name="Tuskan G."/>
            <person name="Grigoriev I.V."/>
        </authorList>
    </citation>
    <scope>NUCLEOTIDE SEQUENCE [LARGE SCALE GENOMIC DNA]</scope>
    <source>
        <strain evidence="2">S238N-H82 / ATCC MYA-4686</strain>
    </source>
</reference>
<dbReference type="RefSeq" id="XP_001877194.1">
    <property type="nucleotide sequence ID" value="XM_001877159.1"/>
</dbReference>
<organism evidence="2">
    <name type="scientific">Laccaria bicolor (strain S238N-H82 / ATCC MYA-4686)</name>
    <name type="common">Bicoloured deceiver</name>
    <name type="synonym">Laccaria laccata var. bicolor</name>
    <dbReference type="NCBI Taxonomy" id="486041"/>
    <lineage>
        <taxon>Eukaryota</taxon>
        <taxon>Fungi</taxon>
        <taxon>Dikarya</taxon>
        <taxon>Basidiomycota</taxon>
        <taxon>Agaricomycotina</taxon>
        <taxon>Agaricomycetes</taxon>
        <taxon>Agaricomycetidae</taxon>
        <taxon>Agaricales</taxon>
        <taxon>Agaricineae</taxon>
        <taxon>Hydnangiaceae</taxon>
        <taxon>Laccaria</taxon>
    </lineage>
</organism>
<accession>B0CYR9</accession>
<dbReference type="KEGG" id="lbc:LACBIDRAFT_323779"/>
<dbReference type="AlphaFoldDB" id="B0CYR9"/>
<keyword evidence="2" id="KW-1185">Reference proteome</keyword>
<dbReference type="Proteomes" id="UP000001194">
    <property type="component" value="Unassembled WGS sequence"/>
</dbReference>
<dbReference type="InParanoid" id="B0CYR9"/>
<name>B0CYR9_LACBS</name>
<proteinExistence type="predicted"/>
<dbReference type="OrthoDB" id="2270193at2759"/>
<dbReference type="HOGENOM" id="CLU_1886107_0_0_1"/>